<accession>A0A0F9S9I6</accession>
<dbReference type="EMBL" id="LAZR01000745">
    <property type="protein sequence ID" value="KKN58922.1"/>
    <property type="molecule type" value="Genomic_DNA"/>
</dbReference>
<organism evidence="1">
    <name type="scientific">marine sediment metagenome</name>
    <dbReference type="NCBI Taxonomy" id="412755"/>
    <lineage>
        <taxon>unclassified sequences</taxon>
        <taxon>metagenomes</taxon>
        <taxon>ecological metagenomes</taxon>
    </lineage>
</organism>
<reference evidence="1" key="1">
    <citation type="journal article" date="2015" name="Nature">
        <title>Complex archaea that bridge the gap between prokaryotes and eukaryotes.</title>
        <authorList>
            <person name="Spang A."/>
            <person name="Saw J.H."/>
            <person name="Jorgensen S.L."/>
            <person name="Zaremba-Niedzwiedzka K."/>
            <person name="Martijn J."/>
            <person name="Lind A.E."/>
            <person name="van Eijk R."/>
            <person name="Schleper C."/>
            <person name="Guy L."/>
            <person name="Ettema T.J."/>
        </authorList>
    </citation>
    <scope>NUCLEOTIDE SEQUENCE</scope>
</reference>
<dbReference type="AlphaFoldDB" id="A0A0F9S9I6"/>
<gene>
    <name evidence="1" type="ORF">LCGC14_0547240</name>
</gene>
<sequence length="344" mass="41490">MKRLIIKLAKEYNCPVKFTKKGKLYKRSRKDFENKLKVDPSLGHVEALSEDFIREFQDKVDWISVSYHQKLSEDFIREFQDKVYWPSVSSYQKLSEDFIREFKDKVDWSHVSCYQKLSEDFIREFKDKVNWGFVSCYQKLSEDFIREFKDKVYWPYVSCHQKLSEDFIREFQDKVDWYYVSYEQKLSEDFIRELKDKVDWPSVSHYQKLSAKFRKEFNLTKPDNNWLYKSTKTKLAYIKEHTNYELVDNDTAIIAYKSVRDDGHSVYNFQYHYEIGKTYEAHCDMNIGNENSFGLSSWTLDKAKNYYDKGKIFKVKIMIKDIGAIVHSNQKIRSTKLEIIKLQE</sequence>
<name>A0A0F9S9I6_9ZZZZ</name>
<comment type="caution">
    <text evidence="1">The sequence shown here is derived from an EMBL/GenBank/DDBJ whole genome shotgun (WGS) entry which is preliminary data.</text>
</comment>
<dbReference type="Gene3D" id="1.20.5.240">
    <property type="match status" value="4"/>
</dbReference>
<protein>
    <submittedName>
        <fullName evidence="1">Uncharacterized protein</fullName>
    </submittedName>
</protein>
<proteinExistence type="predicted"/>
<evidence type="ECO:0000313" key="1">
    <source>
        <dbReference type="EMBL" id="KKN58922.1"/>
    </source>
</evidence>